<keyword evidence="6 11" id="KW-0520">NAD</keyword>
<dbReference type="Gene3D" id="3.40.50.720">
    <property type="entry name" value="NAD(P)-binding Rossmann-like Domain"/>
    <property type="match status" value="1"/>
</dbReference>
<dbReference type="GO" id="GO:0070403">
    <property type="term" value="F:NAD+ binding"/>
    <property type="evidence" value="ECO:0007669"/>
    <property type="project" value="InterPro"/>
</dbReference>
<feature type="binding site" evidence="11">
    <location>
        <position position="116"/>
    </location>
    <ligand>
        <name>NAD(+)</name>
        <dbReference type="ChEBI" id="CHEBI:57540"/>
    </ligand>
</feature>
<evidence type="ECO:0000259" key="12">
    <source>
        <dbReference type="Pfam" id="PF00725"/>
    </source>
</evidence>
<evidence type="ECO:0000259" key="13">
    <source>
        <dbReference type="Pfam" id="PF02737"/>
    </source>
</evidence>
<evidence type="ECO:0000256" key="8">
    <source>
        <dbReference type="ARBA" id="ARBA00023128"/>
    </source>
</evidence>
<feature type="binding site" evidence="11">
    <location>
        <begin position="12"/>
        <end position="17"/>
    </location>
    <ligand>
        <name>NAD(+)</name>
        <dbReference type="ChEBI" id="CHEBI:57540"/>
    </ligand>
</feature>
<organism evidence="14 15">
    <name type="scientific">Acrobeloides nanus</name>
    <dbReference type="NCBI Taxonomy" id="290746"/>
    <lineage>
        <taxon>Eukaryota</taxon>
        <taxon>Metazoa</taxon>
        <taxon>Ecdysozoa</taxon>
        <taxon>Nematoda</taxon>
        <taxon>Chromadorea</taxon>
        <taxon>Rhabditida</taxon>
        <taxon>Tylenchina</taxon>
        <taxon>Cephalobomorpha</taxon>
        <taxon>Cephaloboidea</taxon>
        <taxon>Cephalobidae</taxon>
        <taxon>Acrobeloides</taxon>
    </lineage>
</organism>
<evidence type="ECO:0000256" key="7">
    <source>
        <dbReference type="ARBA" id="ARBA00023098"/>
    </source>
</evidence>
<proteinExistence type="inferred from homology"/>
<dbReference type="PANTHER" id="PTHR43561:SF3">
    <property type="entry name" value="HYDROXYACYL-COENZYME A DEHYDROGENASE, MITOCHONDRIAL"/>
    <property type="match status" value="1"/>
</dbReference>
<comment type="catalytic activity">
    <reaction evidence="9">
        <text>a (3S)-3-hydroxyacyl-CoA + NAD(+) = a 3-oxoacyl-CoA + NADH + H(+)</text>
        <dbReference type="Rhea" id="RHEA:22432"/>
        <dbReference type="ChEBI" id="CHEBI:15378"/>
        <dbReference type="ChEBI" id="CHEBI:57318"/>
        <dbReference type="ChEBI" id="CHEBI:57540"/>
        <dbReference type="ChEBI" id="CHEBI:57945"/>
        <dbReference type="ChEBI" id="CHEBI:90726"/>
        <dbReference type="EC" id="1.1.1.35"/>
    </reaction>
</comment>
<evidence type="ECO:0000256" key="2">
    <source>
        <dbReference type="ARBA" id="ARBA00005005"/>
    </source>
</evidence>
<keyword evidence="14" id="KW-1185">Reference proteome</keyword>
<evidence type="ECO:0000313" key="14">
    <source>
        <dbReference type="Proteomes" id="UP000887540"/>
    </source>
</evidence>
<dbReference type="InterPro" id="IPR052242">
    <property type="entry name" value="Mito_3-hydroxyacyl-CoA_DH"/>
</dbReference>
<evidence type="ECO:0000256" key="1">
    <source>
        <dbReference type="ARBA" id="ARBA00004305"/>
    </source>
</evidence>
<feature type="binding site" evidence="11">
    <location>
        <position position="300"/>
    </location>
    <ligand>
        <name>NAD(+)</name>
        <dbReference type="ChEBI" id="CHEBI:57540"/>
    </ligand>
</feature>
<evidence type="ECO:0000256" key="9">
    <source>
        <dbReference type="ARBA" id="ARBA00049556"/>
    </source>
</evidence>
<evidence type="ECO:0000256" key="11">
    <source>
        <dbReference type="PIRSR" id="PIRSR000105-2"/>
    </source>
</evidence>
<comment type="similarity">
    <text evidence="3">Belongs to the 3-hydroxyacyl-CoA dehydrogenase family.</text>
</comment>
<evidence type="ECO:0000313" key="15">
    <source>
        <dbReference type="WBParaSite" id="ACRNAN_scaffold1019.g27590.t1"/>
    </source>
</evidence>
<dbReference type="Pfam" id="PF00725">
    <property type="entry name" value="3HCDH"/>
    <property type="match status" value="1"/>
</dbReference>
<feature type="binding site" evidence="11">
    <location>
        <position position="35"/>
    </location>
    <ligand>
        <name>NAD(+)</name>
        <dbReference type="ChEBI" id="CHEBI:57540"/>
    </ligand>
</feature>
<evidence type="ECO:0000256" key="10">
    <source>
        <dbReference type="PIRSR" id="PIRSR000105-1"/>
    </source>
</evidence>
<dbReference type="AlphaFoldDB" id="A0A914CFU3"/>
<dbReference type="WBParaSite" id="ACRNAN_scaffold1019.g27590.t1">
    <property type="protein sequence ID" value="ACRNAN_scaffold1019.g27590.t1"/>
    <property type="gene ID" value="ACRNAN_scaffold1019.g27590"/>
</dbReference>
<dbReference type="PROSITE" id="PS51257">
    <property type="entry name" value="PROKAR_LIPOPROTEIN"/>
    <property type="match status" value="1"/>
</dbReference>
<reference evidence="15" key="1">
    <citation type="submission" date="2022-11" db="UniProtKB">
        <authorList>
            <consortium name="WormBaseParasite"/>
        </authorList>
    </citation>
    <scope>IDENTIFICATION</scope>
</reference>
<keyword evidence="8" id="KW-0496">Mitochondrion</keyword>
<dbReference type="InterPro" id="IPR036291">
    <property type="entry name" value="NAD(P)-bd_dom_sf"/>
</dbReference>
<keyword evidence="4" id="KW-0276">Fatty acid metabolism</keyword>
<evidence type="ECO:0000256" key="6">
    <source>
        <dbReference type="ARBA" id="ARBA00023027"/>
    </source>
</evidence>
<dbReference type="PIRSF" id="PIRSF000105">
    <property type="entry name" value="HCDH"/>
    <property type="match status" value="1"/>
</dbReference>
<dbReference type="InterPro" id="IPR013328">
    <property type="entry name" value="6PGD_dom2"/>
</dbReference>
<dbReference type="InterPro" id="IPR006176">
    <property type="entry name" value="3-OHacyl-CoA_DH_NAD-bd"/>
</dbReference>
<dbReference type="InterPro" id="IPR008927">
    <property type="entry name" value="6-PGluconate_DH-like_C_sf"/>
</dbReference>
<dbReference type="PANTHER" id="PTHR43561">
    <property type="match status" value="1"/>
</dbReference>
<feature type="binding site" evidence="11">
    <location>
        <position position="143"/>
    </location>
    <ligand>
        <name>NAD(+)</name>
        <dbReference type="ChEBI" id="CHEBI:57540"/>
    </ligand>
</feature>
<dbReference type="Pfam" id="PF02737">
    <property type="entry name" value="3HCDH_N"/>
    <property type="match status" value="1"/>
</dbReference>
<name>A0A914CFU3_9BILA</name>
<dbReference type="GO" id="GO:0003857">
    <property type="term" value="F:(3S)-3-hydroxyacyl-CoA dehydrogenase (NAD+) activity"/>
    <property type="evidence" value="ECO:0007669"/>
    <property type="project" value="UniProtKB-EC"/>
</dbReference>
<comment type="pathway">
    <text evidence="2">Lipid metabolism; fatty acid beta-oxidation.</text>
</comment>
<keyword evidence="5" id="KW-0560">Oxidoreductase</keyword>
<evidence type="ECO:0000256" key="5">
    <source>
        <dbReference type="ARBA" id="ARBA00023002"/>
    </source>
</evidence>
<dbReference type="Proteomes" id="UP000887540">
    <property type="component" value="Unplaced"/>
</dbReference>
<dbReference type="InterPro" id="IPR022694">
    <property type="entry name" value="3-OHacyl-CoA_DH"/>
</dbReference>
<dbReference type="GO" id="GO:0005759">
    <property type="term" value="C:mitochondrial matrix"/>
    <property type="evidence" value="ECO:0007669"/>
    <property type="project" value="UniProtKB-SubCell"/>
</dbReference>
<dbReference type="InterPro" id="IPR006108">
    <property type="entry name" value="3HC_DH_C"/>
</dbReference>
<dbReference type="Gene3D" id="1.10.1040.10">
    <property type="entry name" value="N-(1-d-carboxylethyl)-l-norvaline Dehydrogenase, domain 2"/>
    <property type="match status" value="1"/>
</dbReference>
<feature type="domain" description="3-hydroxyacyl-CoA dehydrogenase NAD binding" evidence="13">
    <location>
        <begin position="7"/>
        <end position="203"/>
    </location>
</feature>
<feature type="site" description="Important for catalytic activity" evidence="10">
    <location>
        <position position="164"/>
    </location>
</feature>
<feature type="binding site" evidence="11">
    <location>
        <position position="167"/>
    </location>
    <ligand>
        <name>NAD(+)</name>
        <dbReference type="ChEBI" id="CHEBI:57540"/>
    </ligand>
</feature>
<keyword evidence="7" id="KW-0443">Lipid metabolism</keyword>
<dbReference type="GO" id="GO:0006635">
    <property type="term" value="P:fatty acid beta-oxidation"/>
    <property type="evidence" value="ECO:0007669"/>
    <property type="project" value="TreeGrafter"/>
</dbReference>
<evidence type="ECO:0000256" key="4">
    <source>
        <dbReference type="ARBA" id="ARBA00022832"/>
    </source>
</evidence>
<sequence>MTEHIKNVSIVGAGLIGTQVALLTAGCGYQVTMIDRVQEVLDKCKESVHRRAEQYYTDFANNHAQGEYPNSPVIALIRETKAKDGNYDKFVQRIHYTTSMADGLKNADLAIESVYERLNVKQDIMEQMETYAPKHCVLASNTSSLKPSDICAKLKNKGNFGGLHFYNPIEQKRFLEVGAIETTSPETLKILLEYAKQAGKTYAICGNAHGFLSNRMMIPVRSEALYMYDNGLAKPEDIDLGIKIGYEIKYGPFEYMDKIGLDTVKDILDGWYNLYKDEVFIRPPSKKLAELVAAGKLGEKTGEGFYKWKDGKIVTEKRN</sequence>
<accession>A0A914CFU3</accession>
<comment type="subcellular location">
    <subcellularLocation>
        <location evidence="1">Mitochondrion matrix</location>
    </subcellularLocation>
</comment>
<dbReference type="SUPFAM" id="SSF48179">
    <property type="entry name" value="6-phosphogluconate dehydrogenase C-terminal domain-like"/>
    <property type="match status" value="1"/>
</dbReference>
<feature type="binding site" evidence="11">
    <location>
        <position position="121"/>
    </location>
    <ligand>
        <name>NAD(+)</name>
        <dbReference type="ChEBI" id="CHEBI:57540"/>
    </ligand>
</feature>
<protein>
    <submittedName>
        <fullName evidence="15">3-hydroxyacyl-CoA dehydrogenase</fullName>
    </submittedName>
</protein>
<dbReference type="SUPFAM" id="SSF51735">
    <property type="entry name" value="NAD(P)-binding Rossmann-fold domains"/>
    <property type="match status" value="1"/>
</dbReference>
<evidence type="ECO:0000256" key="3">
    <source>
        <dbReference type="ARBA" id="ARBA00009463"/>
    </source>
</evidence>
<feature type="domain" description="3-hydroxyacyl-CoA dehydrogenase C-terminal" evidence="12">
    <location>
        <begin position="210"/>
        <end position="308"/>
    </location>
</feature>